<evidence type="ECO:0000256" key="10">
    <source>
        <dbReference type="ARBA" id="ARBA00022989"/>
    </source>
</evidence>
<reference evidence="20 21" key="1">
    <citation type="journal article" date="2007" name="Nature">
        <title>Genome of the marsupial Monodelphis domestica reveals innovation in non-coding sequences.</title>
        <authorList>
            <person name="Mikkelsen T.S."/>
            <person name="Wakefield M.J."/>
            <person name="Aken B."/>
            <person name="Amemiya C.T."/>
            <person name="Chang J.L."/>
            <person name="Duke S."/>
            <person name="Garber M."/>
            <person name="Gentles A.J."/>
            <person name="Goodstadt L."/>
            <person name="Heger A."/>
            <person name="Jurka J."/>
            <person name="Kamal M."/>
            <person name="Mauceli E."/>
            <person name="Searle S.M."/>
            <person name="Sharpe T."/>
            <person name="Baker M.L."/>
            <person name="Batzer M.A."/>
            <person name="Benos P.V."/>
            <person name="Belov K."/>
            <person name="Clamp M."/>
            <person name="Cook A."/>
            <person name="Cuff J."/>
            <person name="Das R."/>
            <person name="Davidow L."/>
            <person name="Deakin J.E."/>
            <person name="Fazzari M.J."/>
            <person name="Glass J.L."/>
            <person name="Grabherr M."/>
            <person name="Greally J.M."/>
            <person name="Gu W."/>
            <person name="Hore T.A."/>
            <person name="Huttley G.A."/>
            <person name="Kleber M."/>
            <person name="Jirtle R.L."/>
            <person name="Koina E."/>
            <person name="Lee J.T."/>
            <person name="Mahony S."/>
            <person name="Marra M.A."/>
            <person name="Miller R.D."/>
            <person name="Nicholls R.D."/>
            <person name="Oda M."/>
            <person name="Papenfuss A.T."/>
            <person name="Parra Z.E."/>
            <person name="Pollock D.D."/>
            <person name="Ray D.A."/>
            <person name="Schein J.E."/>
            <person name="Speed T.P."/>
            <person name="Thompson K."/>
            <person name="VandeBerg J.L."/>
            <person name="Wade C.M."/>
            <person name="Walker J.A."/>
            <person name="Waters P.D."/>
            <person name="Webber C."/>
            <person name="Weidman J.R."/>
            <person name="Xie X."/>
            <person name="Zody M.C."/>
            <person name="Baldwin J."/>
            <person name="Abdouelleil A."/>
            <person name="Abdulkadir J."/>
            <person name="Abebe A."/>
            <person name="Abera B."/>
            <person name="Abreu J."/>
            <person name="Acer S.C."/>
            <person name="Aftuck L."/>
            <person name="Alexander A."/>
            <person name="An P."/>
            <person name="Anderson E."/>
            <person name="Anderson S."/>
            <person name="Arachi H."/>
            <person name="Azer M."/>
            <person name="Bachantsang P."/>
            <person name="Barry A."/>
            <person name="Bayul T."/>
            <person name="Berlin A."/>
            <person name="Bessette D."/>
            <person name="Bloom T."/>
            <person name="Bloom T."/>
            <person name="Boguslavskiy L."/>
            <person name="Bonnet C."/>
            <person name="Boukhgalter B."/>
            <person name="Bourzgui I."/>
            <person name="Brown A."/>
            <person name="Cahill P."/>
            <person name="Channer S."/>
            <person name="Cheshatsang Y."/>
            <person name="Chuda L."/>
            <person name="Citroen M."/>
            <person name="Collymore A."/>
            <person name="Cooke P."/>
            <person name="Costello M."/>
            <person name="D'Aco K."/>
            <person name="Daza R."/>
            <person name="De Haan G."/>
            <person name="DeGray S."/>
            <person name="DeMaso C."/>
            <person name="Dhargay N."/>
            <person name="Dooley K."/>
            <person name="Dooley E."/>
            <person name="Doricent M."/>
            <person name="Dorje P."/>
            <person name="Dorjee K."/>
            <person name="Dupes A."/>
            <person name="Elong R."/>
            <person name="Falk J."/>
            <person name="Farina A."/>
            <person name="Faro S."/>
            <person name="Ferguson D."/>
            <person name="Fisher S."/>
            <person name="Foley C.D."/>
            <person name="Franke A."/>
            <person name="Friedrich D."/>
            <person name="Gadbois L."/>
            <person name="Gearin G."/>
            <person name="Gearin C.R."/>
            <person name="Giannoukos G."/>
            <person name="Goode T."/>
            <person name="Graham J."/>
            <person name="Grandbois E."/>
            <person name="Grewal S."/>
            <person name="Gyaltsen K."/>
            <person name="Hafez N."/>
            <person name="Hagos B."/>
            <person name="Hall J."/>
            <person name="Henson C."/>
            <person name="Hollinger A."/>
            <person name="Honan T."/>
            <person name="Huard M.D."/>
            <person name="Hughes L."/>
            <person name="Hurhula B."/>
            <person name="Husby M.E."/>
            <person name="Kamat A."/>
            <person name="Kanga B."/>
            <person name="Kashin S."/>
            <person name="Khazanovich D."/>
            <person name="Kisner P."/>
            <person name="Lance K."/>
            <person name="Lara M."/>
            <person name="Lee W."/>
            <person name="Lennon N."/>
            <person name="Letendre F."/>
            <person name="LeVine R."/>
            <person name="Lipovsky A."/>
            <person name="Liu X."/>
            <person name="Liu J."/>
            <person name="Liu S."/>
            <person name="Lokyitsang T."/>
            <person name="Lokyitsang Y."/>
            <person name="Lubonja R."/>
            <person name="Lui A."/>
            <person name="MacDonald P."/>
            <person name="Magnisalis V."/>
            <person name="Maru K."/>
            <person name="Matthews C."/>
            <person name="McCusker W."/>
            <person name="McDonough S."/>
            <person name="Mehta T."/>
            <person name="Meldrim J."/>
            <person name="Meneus L."/>
            <person name="Mihai O."/>
            <person name="Mihalev A."/>
            <person name="Mihova T."/>
            <person name="Mittelman R."/>
            <person name="Mlenga V."/>
            <person name="Montmayeur A."/>
            <person name="Mulrain L."/>
            <person name="Navidi A."/>
            <person name="Naylor J."/>
            <person name="Negash T."/>
            <person name="Nguyen T."/>
            <person name="Nguyen N."/>
            <person name="Nicol R."/>
            <person name="Norbu C."/>
            <person name="Norbu N."/>
            <person name="Novod N."/>
            <person name="O'Neill B."/>
            <person name="Osman S."/>
            <person name="Markiewicz E."/>
            <person name="Oyono O.L."/>
            <person name="Patti C."/>
            <person name="Phunkhang P."/>
            <person name="Pierre F."/>
            <person name="Priest M."/>
            <person name="Raghuraman S."/>
            <person name="Rege F."/>
            <person name="Reyes R."/>
            <person name="Rise C."/>
            <person name="Rogov P."/>
            <person name="Ross K."/>
            <person name="Ryan E."/>
            <person name="Settipalli S."/>
            <person name="Shea T."/>
            <person name="Sherpa N."/>
            <person name="Shi L."/>
            <person name="Shih D."/>
            <person name="Sparrow T."/>
            <person name="Spaulding J."/>
            <person name="Stalker J."/>
            <person name="Stange-Thomann N."/>
            <person name="Stavropoulos S."/>
            <person name="Stone C."/>
            <person name="Strader C."/>
            <person name="Tesfaye S."/>
            <person name="Thomson T."/>
            <person name="Thoulutsang Y."/>
            <person name="Thoulutsang D."/>
            <person name="Topham K."/>
            <person name="Topping I."/>
            <person name="Tsamla T."/>
            <person name="Vassiliev H."/>
            <person name="Vo A."/>
            <person name="Wangchuk T."/>
            <person name="Wangdi T."/>
            <person name="Weiand M."/>
            <person name="Wilkinson J."/>
            <person name="Wilson A."/>
            <person name="Yadav S."/>
            <person name="Young G."/>
            <person name="Yu Q."/>
            <person name="Zembek L."/>
            <person name="Zhong D."/>
            <person name="Zimmer A."/>
            <person name="Zwirko Z."/>
            <person name="Jaffe D.B."/>
            <person name="Alvarez P."/>
            <person name="Brockman W."/>
            <person name="Butler J."/>
            <person name="Chin C."/>
            <person name="Gnerre S."/>
            <person name="MacCallum I."/>
            <person name="Graves J.A."/>
            <person name="Ponting C.P."/>
            <person name="Breen M."/>
            <person name="Samollow P.B."/>
            <person name="Lander E.S."/>
            <person name="Lindblad-Toh K."/>
        </authorList>
    </citation>
    <scope>NUCLEOTIDE SEQUENCE [LARGE SCALE GENOMIC DNA]</scope>
</reference>
<keyword evidence="21" id="KW-1185">Reference proteome</keyword>
<dbReference type="InParanoid" id="F7DRY9"/>
<evidence type="ECO:0000256" key="5">
    <source>
        <dbReference type="ARBA" id="ARBA00022448"/>
    </source>
</evidence>
<reference evidence="20" key="3">
    <citation type="submission" date="2025-09" db="UniProtKB">
        <authorList>
            <consortium name="Ensembl"/>
        </authorList>
    </citation>
    <scope>IDENTIFICATION</scope>
</reference>
<evidence type="ECO:0000256" key="7">
    <source>
        <dbReference type="ARBA" id="ARBA00022692"/>
    </source>
</evidence>
<dbReference type="PROSITE" id="PS00440">
    <property type="entry name" value="ACYLTRANSF_C_2"/>
    <property type="match status" value="1"/>
</dbReference>
<evidence type="ECO:0000256" key="2">
    <source>
        <dbReference type="ARBA" id="ARBA00005005"/>
    </source>
</evidence>
<dbReference type="SUPFAM" id="SSF52777">
    <property type="entry name" value="CoA-dependent acyltransferases"/>
    <property type="match status" value="2"/>
</dbReference>
<proteinExistence type="inferred from homology"/>
<comment type="catalytic activity">
    <reaction evidence="15">
        <text>(R)-carnitine + hexadecanoyl-CoA = O-hexadecanoyl-(R)-carnitine + CoA</text>
        <dbReference type="Rhea" id="RHEA:12661"/>
        <dbReference type="ChEBI" id="CHEBI:16347"/>
        <dbReference type="ChEBI" id="CHEBI:17490"/>
        <dbReference type="ChEBI" id="CHEBI:57287"/>
        <dbReference type="ChEBI" id="CHEBI:57379"/>
        <dbReference type="EC" id="2.3.1.21"/>
    </reaction>
    <physiologicalReaction direction="left-to-right" evidence="15">
        <dbReference type="Rhea" id="RHEA:12662"/>
    </physiologicalReaction>
</comment>
<dbReference type="InterPro" id="IPR039551">
    <property type="entry name" value="Cho/carn_acyl_trans"/>
</dbReference>
<dbReference type="InterPro" id="IPR000542">
    <property type="entry name" value="Carn_acyl_trans"/>
</dbReference>
<evidence type="ECO:0000256" key="13">
    <source>
        <dbReference type="ARBA" id="ARBA00023136"/>
    </source>
</evidence>
<evidence type="ECO:0000256" key="11">
    <source>
        <dbReference type="ARBA" id="ARBA00023098"/>
    </source>
</evidence>
<keyword evidence="12" id="KW-0496">Mitochondrion</keyword>
<dbReference type="InterPro" id="IPR042231">
    <property type="entry name" value="Cho/carn_acyl_trans_2"/>
</dbReference>
<dbReference type="EC" id="2.3.1.21" evidence="4"/>
<evidence type="ECO:0000256" key="1">
    <source>
        <dbReference type="ARBA" id="ARBA00004374"/>
    </source>
</evidence>
<keyword evidence="9" id="KW-0276">Fatty acid metabolism</keyword>
<evidence type="ECO:0000256" key="8">
    <source>
        <dbReference type="ARBA" id="ARBA00022787"/>
    </source>
</evidence>
<feature type="active site" description="Proton acceptor" evidence="16">
    <location>
        <position position="180"/>
    </location>
</feature>
<dbReference type="Pfam" id="PF00755">
    <property type="entry name" value="Carn_acyltransf"/>
    <property type="match status" value="1"/>
</dbReference>
<keyword evidence="6 17" id="KW-0808">Transferase</keyword>
<feature type="domain" description="Choline/carnitine acyltransferase" evidence="19">
    <location>
        <begin position="30"/>
        <end position="289"/>
    </location>
</feature>
<dbReference type="Gene3D" id="3.30.559.10">
    <property type="entry name" value="Chloramphenicol acetyltransferase-like domain"/>
    <property type="match status" value="1"/>
</dbReference>
<evidence type="ECO:0000313" key="21">
    <source>
        <dbReference type="Proteomes" id="UP000002280"/>
    </source>
</evidence>
<evidence type="ECO:0000256" key="17">
    <source>
        <dbReference type="RuleBase" id="RU003801"/>
    </source>
</evidence>
<dbReference type="PANTHER" id="PTHR22589">
    <property type="entry name" value="CARNITINE O-ACYLTRANSFERASE"/>
    <property type="match status" value="1"/>
</dbReference>
<dbReference type="Gene3D" id="3.30.559.70">
    <property type="entry name" value="Choline/Carnitine o-acyltransferase, domain 2"/>
    <property type="match status" value="1"/>
</dbReference>
<dbReference type="Bgee" id="ENSMODG00000003995">
    <property type="expression patterns" value="Expressed in adult mammalian kidney and 18 other cell types or tissues"/>
</dbReference>
<dbReference type="STRING" id="13616.ENSMODP00000004920"/>
<dbReference type="InterPro" id="IPR023213">
    <property type="entry name" value="CAT-like_dom_sf"/>
</dbReference>
<comment type="subcellular location">
    <subcellularLocation>
        <location evidence="1">Mitochondrion outer membrane</location>
        <topology evidence="1">Multi-pass membrane protein</topology>
    </subcellularLocation>
</comment>
<keyword evidence="14 17" id="KW-0012">Acyltransferase</keyword>
<dbReference type="GO" id="GO:0005741">
    <property type="term" value="C:mitochondrial outer membrane"/>
    <property type="evidence" value="ECO:0007669"/>
    <property type="project" value="UniProtKB-SubCell"/>
</dbReference>
<keyword evidence="11" id="KW-0443">Lipid metabolism</keyword>
<evidence type="ECO:0000256" key="9">
    <source>
        <dbReference type="ARBA" id="ARBA00022832"/>
    </source>
</evidence>
<keyword evidence="10" id="KW-1133">Transmembrane helix</keyword>
<dbReference type="AlphaFoldDB" id="F7DRY9"/>
<name>F7DRY9_MONDO</name>
<dbReference type="HOGENOM" id="CLU_013513_2_1_1"/>
<comment type="similarity">
    <text evidence="3 17">Belongs to the carnitine/choline acetyltransferase family.</text>
</comment>
<protein>
    <recommendedName>
        <fullName evidence="4">carnitine O-palmitoyltransferase</fullName>
        <ecNumber evidence="4">2.3.1.21</ecNumber>
    </recommendedName>
</protein>
<accession>F7DRY9</accession>
<feature type="compositionally biased region" description="Gly residues" evidence="18">
    <location>
        <begin position="7"/>
        <end position="16"/>
    </location>
</feature>
<reference evidence="20" key="2">
    <citation type="submission" date="2025-08" db="UniProtKB">
        <authorList>
            <consortium name="Ensembl"/>
        </authorList>
    </citation>
    <scope>IDENTIFICATION</scope>
</reference>
<comment type="pathway">
    <text evidence="2">Lipid metabolism; fatty acid beta-oxidation.</text>
</comment>
<evidence type="ECO:0000256" key="18">
    <source>
        <dbReference type="SAM" id="MobiDB-lite"/>
    </source>
</evidence>
<dbReference type="FunFam" id="3.30.559.70:FF:000001">
    <property type="entry name" value="Carnitine O-palmitoyltransferase 1, liver isoform"/>
    <property type="match status" value="1"/>
</dbReference>
<evidence type="ECO:0000256" key="14">
    <source>
        <dbReference type="ARBA" id="ARBA00023315"/>
    </source>
</evidence>
<evidence type="ECO:0000256" key="16">
    <source>
        <dbReference type="PIRSR" id="PIRSR600542-1"/>
    </source>
</evidence>
<keyword evidence="8" id="KW-1000">Mitochondrion outer membrane</keyword>
<evidence type="ECO:0000256" key="4">
    <source>
        <dbReference type="ARBA" id="ARBA00013243"/>
    </source>
</evidence>
<organism evidence="20 21">
    <name type="scientific">Monodelphis domestica</name>
    <name type="common">Gray short-tailed opossum</name>
    <dbReference type="NCBI Taxonomy" id="13616"/>
    <lineage>
        <taxon>Eukaryota</taxon>
        <taxon>Metazoa</taxon>
        <taxon>Chordata</taxon>
        <taxon>Craniata</taxon>
        <taxon>Vertebrata</taxon>
        <taxon>Euteleostomi</taxon>
        <taxon>Mammalia</taxon>
        <taxon>Metatheria</taxon>
        <taxon>Didelphimorphia</taxon>
        <taxon>Didelphidae</taxon>
        <taxon>Monodelphis</taxon>
    </lineage>
</organism>
<dbReference type="Ensembl" id="ENSMODT00000005025.4">
    <property type="protein sequence ID" value="ENSMODP00000004920.4"/>
    <property type="gene ID" value="ENSMODG00000003995.4"/>
</dbReference>
<dbReference type="Proteomes" id="UP000002280">
    <property type="component" value="Chromosome 5"/>
</dbReference>
<keyword evidence="5" id="KW-0813">Transport</keyword>
<evidence type="ECO:0000256" key="3">
    <source>
        <dbReference type="ARBA" id="ARBA00005232"/>
    </source>
</evidence>
<dbReference type="PANTHER" id="PTHR22589:SF74">
    <property type="entry name" value="CARNITINE O-PALMITOYLTRANSFERASE 1, LIVER ISOFORM"/>
    <property type="match status" value="1"/>
</dbReference>
<dbReference type="GeneTree" id="ENSGT01150000286917"/>
<evidence type="ECO:0000256" key="6">
    <source>
        <dbReference type="ARBA" id="ARBA00022679"/>
    </source>
</evidence>
<dbReference type="eggNOG" id="KOG3716">
    <property type="taxonomic scope" value="Eukaryota"/>
</dbReference>
<evidence type="ECO:0000313" key="20">
    <source>
        <dbReference type="Ensembl" id="ENSMODP00000004920.4"/>
    </source>
</evidence>
<keyword evidence="13" id="KW-0472">Membrane</keyword>
<evidence type="ECO:0000259" key="19">
    <source>
        <dbReference type="Pfam" id="PF00755"/>
    </source>
</evidence>
<evidence type="ECO:0000256" key="12">
    <source>
        <dbReference type="ARBA" id="ARBA00023128"/>
    </source>
</evidence>
<evidence type="ECO:0000256" key="15">
    <source>
        <dbReference type="ARBA" id="ARBA00048480"/>
    </source>
</evidence>
<dbReference type="OMA" id="ARITSHC"/>
<dbReference type="GO" id="GO:0004095">
    <property type="term" value="F:carnitine O-palmitoyltransferase activity"/>
    <property type="evidence" value="ECO:0007669"/>
    <property type="project" value="UniProtKB-EC"/>
</dbReference>
<keyword evidence="7" id="KW-0812">Transmembrane</keyword>
<dbReference type="GO" id="GO:0006631">
    <property type="term" value="P:fatty acid metabolic process"/>
    <property type="evidence" value="ECO:0007669"/>
    <property type="project" value="UniProtKB-KW"/>
</dbReference>
<feature type="region of interest" description="Disordered" evidence="18">
    <location>
        <begin position="1"/>
        <end position="22"/>
    </location>
</feature>
<sequence>MVLGCFWPGGGRGGPRGASERDAASRPLLDTIQHVKDSRHIVVYHRGRYFKVWLYHDGRLLKPREIEQQMQRILDDPSEPQAGEEKLAALTAGDRVPWAKARQTYFSRGKNKQSLDAVEKAAFFVTMDDTEQGYSKKDPLTSMDSYAKSLLHGKCYDRWFDKTFTFIVFKNGKMGLNAEHSWADAPIVGHLWEYVMATDCFQLGYTEDGHCKGDTNPNIPYPTRLQWEIPEECQDVIEESLSLASTLANDVDFHSFPFDAFGKELIKKSRTSPDAFVQLALQLAHYKKTRGQRPLFPLLV</sequence>